<dbReference type="EMBL" id="MK110805">
    <property type="protein sequence ID" value="AZZ88941.1"/>
    <property type="molecule type" value="Genomic_DNA"/>
</dbReference>
<evidence type="ECO:0000313" key="1">
    <source>
        <dbReference type="EMBL" id="AZZ88941.1"/>
    </source>
</evidence>
<reference evidence="1" key="1">
    <citation type="submission" date="2018-10" db="EMBL/GenBank/DDBJ databases">
        <authorList>
            <person name="Hu G.-Z."/>
            <person name="Sun H.-R."/>
        </authorList>
    </citation>
    <scope>NUCLEOTIDE SEQUENCE</scope>
    <source>
        <strain evidence="1">HP1610</strain>
        <plasmid evidence="1">p1610</plasmid>
    </source>
</reference>
<keyword evidence="1" id="KW-0614">Plasmid</keyword>
<dbReference type="AlphaFoldDB" id="A0A3S5XHJ0"/>
<name>A0A3S5XHJ0_GLAPU</name>
<geneLocation type="plasmid" evidence="1">
    <name>p1610</name>
</geneLocation>
<protein>
    <submittedName>
        <fullName evidence="1">Uncharacterized protein</fullName>
    </submittedName>
</protein>
<accession>A0A3S5XHJ0</accession>
<proteinExistence type="predicted"/>
<organism evidence="1">
    <name type="scientific">Glaesserella parasuis</name>
    <name type="common">Haemophilus parasuis</name>
    <dbReference type="NCBI Taxonomy" id="738"/>
    <lineage>
        <taxon>Bacteria</taxon>
        <taxon>Pseudomonadati</taxon>
        <taxon>Pseudomonadota</taxon>
        <taxon>Gammaproteobacteria</taxon>
        <taxon>Pasteurellales</taxon>
        <taxon>Pasteurellaceae</taxon>
        <taxon>Glaesserella</taxon>
    </lineage>
</organism>
<sequence>MVRTRKPNTATTTVSSSIITKYCNAFT</sequence>